<keyword evidence="5" id="KW-1185">Reference proteome</keyword>
<dbReference type="RefSeq" id="WP_168608355.1">
    <property type="nucleotide sequence ID" value="NZ_JAAZQD010000001.1"/>
</dbReference>
<dbReference type="CDD" id="cd04301">
    <property type="entry name" value="NAT_SF"/>
    <property type="match status" value="1"/>
</dbReference>
<sequence>MPHTLRIRQGLLDDLDILAPLFDAYRRFYEQPADLDAARRFLHERLALRESVIFVAERVETSDNQALGFTQLYPGFSSVAAQRLWILNDLFVIPEARGQGVGRALLERAREHAGRTGACRVTLSTANDNTGAQRLYEDVGYLRDTDVHYALPVP</sequence>
<accession>A0A846ZJ91</accession>
<dbReference type="Gene3D" id="3.40.630.30">
    <property type="match status" value="1"/>
</dbReference>
<dbReference type="InterPro" id="IPR016181">
    <property type="entry name" value="Acyl_CoA_acyltransferase"/>
</dbReference>
<organism evidence="4 5">
    <name type="scientific">Oleiagrimonas citrea</name>
    <dbReference type="NCBI Taxonomy" id="1665687"/>
    <lineage>
        <taxon>Bacteria</taxon>
        <taxon>Pseudomonadati</taxon>
        <taxon>Pseudomonadota</taxon>
        <taxon>Gammaproteobacteria</taxon>
        <taxon>Lysobacterales</taxon>
        <taxon>Rhodanobacteraceae</taxon>
        <taxon>Oleiagrimonas</taxon>
    </lineage>
</organism>
<evidence type="ECO:0000259" key="3">
    <source>
        <dbReference type="PROSITE" id="PS51186"/>
    </source>
</evidence>
<reference evidence="4 5" key="1">
    <citation type="journal article" date="2017" name="Int. J. Syst. Evol. Microbiol.">
        <title>Oleiagrimonas citrea sp. nov., a marine bacterium isolated from tidal flat sediment and emended description of the genus Oleiagrimonas Fang et al. 2015 and Oleiagrimonas soli.</title>
        <authorList>
            <person name="Yang S.H."/>
            <person name="Seo H.S."/>
            <person name="Seong C.N."/>
            <person name="Kwon K.K."/>
        </authorList>
    </citation>
    <scope>NUCLEOTIDE SEQUENCE [LARGE SCALE GENOMIC DNA]</scope>
    <source>
        <strain evidence="4 5">MEBiC09124</strain>
    </source>
</reference>
<dbReference type="InterPro" id="IPR000182">
    <property type="entry name" value="GNAT_dom"/>
</dbReference>
<evidence type="ECO:0000313" key="4">
    <source>
        <dbReference type="EMBL" id="NKZ37872.1"/>
    </source>
</evidence>
<evidence type="ECO:0000313" key="5">
    <source>
        <dbReference type="Proteomes" id="UP000541636"/>
    </source>
</evidence>
<protein>
    <submittedName>
        <fullName evidence="4">GNAT family N-acetyltransferase</fullName>
    </submittedName>
</protein>
<dbReference type="SUPFAM" id="SSF55729">
    <property type="entry name" value="Acyl-CoA N-acyltransferases (Nat)"/>
    <property type="match status" value="1"/>
</dbReference>
<evidence type="ECO:0000256" key="2">
    <source>
        <dbReference type="ARBA" id="ARBA00023315"/>
    </source>
</evidence>
<keyword evidence="1 4" id="KW-0808">Transferase</keyword>
<dbReference type="PANTHER" id="PTHR43877:SF2">
    <property type="entry name" value="AMINOALKYLPHOSPHONATE N-ACETYLTRANSFERASE-RELATED"/>
    <property type="match status" value="1"/>
</dbReference>
<proteinExistence type="predicted"/>
<feature type="domain" description="N-acetyltransferase" evidence="3">
    <location>
        <begin position="5"/>
        <end position="154"/>
    </location>
</feature>
<dbReference type="AlphaFoldDB" id="A0A846ZJ91"/>
<dbReference type="Pfam" id="PF00583">
    <property type="entry name" value="Acetyltransf_1"/>
    <property type="match status" value="1"/>
</dbReference>
<comment type="caution">
    <text evidence="4">The sequence shown here is derived from an EMBL/GenBank/DDBJ whole genome shotgun (WGS) entry which is preliminary data.</text>
</comment>
<dbReference type="PANTHER" id="PTHR43877">
    <property type="entry name" value="AMINOALKYLPHOSPHONATE N-ACETYLTRANSFERASE-RELATED-RELATED"/>
    <property type="match status" value="1"/>
</dbReference>
<dbReference type="Proteomes" id="UP000541636">
    <property type="component" value="Unassembled WGS sequence"/>
</dbReference>
<keyword evidence="2" id="KW-0012">Acyltransferase</keyword>
<evidence type="ECO:0000256" key="1">
    <source>
        <dbReference type="ARBA" id="ARBA00022679"/>
    </source>
</evidence>
<dbReference type="GO" id="GO:0016747">
    <property type="term" value="F:acyltransferase activity, transferring groups other than amino-acyl groups"/>
    <property type="evidence" value="ECO:0007669"/>
    <property type="project" value="InterPro"/>
</dbReference>
<dbReference type="InterPro" id="IPR050832">
    <property type="entry name" value="Bact_Acetyltransf"/>
</dbReference>
<gene>
    <name evidence="4" type="ORF">HF690_02765</name>
</gene>
<dbReference type="PROSITE" id="PS51186">
    <property type="entry name" value="GNAT"/>
    <property type="match status" value="1"/>
</dbReference>
<dbReference type="EMBL" id="JAAZQD010000001">
    <property type="protein sequence ID" value="NKZ37872.1"/>
    <property type="molecule type" value="Genomic_DNA"/>
</dbReference>
<name>A0A846ZJ91_9GAMM</name>